<evidence type="ECO:0000256" key="3">
    <source>
        <dbReference type="ARBA" id="ARBA00022989"/>
    </source>
</evidence>
<reference evidence="8" key="2">
    <citation type="submission" date="2017-02" db="UniProtKB">
        <authorList>
            <consortium name="WormBaseParasite"/>
        </authorList>
    </citation>
    <scope>IDENTIFICATION</scope>
</reference>
<dbReference type="Pfam" id="PF01490">
    <property type="entry name" value="Aa_trans"/>
    <property type="match status" value="1"/>
</dbReference>
<evidence type="ECO:0000259" key="6">
    <source>
        <dbReference type="Pfam" id="PF01490"/>
    </source>
</evidence>
<dbReference type="AlphaFoldDB" id="A0A0K0DJQ1"/>
<feature type="domain" description="Amino acid transporter transmembrane" evidence="6">
    <location>
        <begin position="7"/>
        <end position="270"/>
    </location>
</feature>
<feature type="transmembrane region" description="Helical" evidence="5">
    <location>
        <begin position="209"/>
        <end position="235"/>
    </location>
</feature>
<dbReference type="PANTHER" id="PTHR22950">
    <property type="entry name" value="AMINO ACID TRANSPORTER"/>
    <property type="match status" value="1"/>
</dbReference>
<keyword evidence="2 5" id="KW-0812">Transmembrane</keyword>
<feature type="transmembrane region" description="Helical" evidence="5">
    <location>
        <begin position="140"/>
        <end position="162"/>
    </location>
</feature>
<evidence type="ECO:0000313" key="7">
    <source>
        <dbReference type="Proteomes" id="UP000035642"/>
    </source>
</evidence>
<evidence type="ECO:0000313" key="8">
    <source>
        <dbReference type="WBParaSite" id="ACAC_0001166301-mRNA-1"/>
    </source>
</evidence>
<feature type="transmembrane region" description="Helical" evidence="5">
    <location>
        <begin position="6"/>
        <end position="33"/>
    </location>
</feature>
<evidence type="ECO:0000256" key="1">
    <source>
        <dbReference type="ARBA" id="ARBA00004141"/>
    </source>
</evidence>
<accession>A0A0K0DJQ1</accession>
<keyword evidence="7" id="KW-1185">Reference proteome</keyword>
<evidence type="ECO:0000256" key="5">
    <source>
        <dbReference type="SAM" id="Phobius"/>
    </source>
</evidence>
<feature type="transmembrane region" description="Helical" evidence="5">
    <location>
        <begin position="92"/>
        <end position="120"/>
    </location>
</feature>
<comment type="subcellular location">
    <subcellularLocation>
        <location evidence="1">Membrane</location>
        <topology evidence="1">Multi-pass membrane protein</topology>
    </subcellularLocation>
</comment>
<keyword evidence="3 5" id="KW-1133">Transmembrane helix</keyword>
<dbReference type="Proteomes" id="UP000035642">
    <property type="component" value="Unassembled WGS sequence"/>
</dbReference>
<name>A0A0K0DJQ1_ANGCA</name>
<organism evidence="7 8">
    <name type="scientific">Angiostrongylus cantonensis</name>
    <name type="common">Rat lungworm</name>
    <dbReference type="NCBI Taxonomy" id="6313"/>
    <lineage>
        <taxon>Eukaryota</taxon>
        <taxon>Metazoa</taxon>
        <taxon>Ecdysozoa</taxon>
        <taxon>Nematoda</taxon>
        <taxon>Chromadorea</taxon>
        <taxon>Rhabditida</taxon>
        <taxon>Rhabditina</taxon>
        <taxon>Rhabditomorpha</taxon>
        <taxon>Strongyloidea</taxon>
        <taxon>Metastrongylidae</taxon>
        <taxon>Angiostrongylus</taxon>
    </lineage>
</organism>
<reference evidence="7" key="1">
    <citation type="submission" date="2012-09" db="EMBL/GenBank/DDBJ databases">
        <authorList>
            <person name="Martin A.A."/>
        </authorList>
    </citation>
    <scope>NUCLEOTIDE SEQUENCE</scope>
</reference>
<feature type="transmembrane region" description="Helical" evidence="5">
    <location>
        <begin position="183"/>
        <end position="203"/>
    </location>
</feature>
<dbReference type="STRING" id="6313.A0A0K0DJQ1"/>
<sequence>LTGLSSMLPIIHIFAILTLIRIVFITFLFSISLRFFHNAKFHRYCHAENFESVNIWVQRRYLSCNRLVCLFDVRVNFQVLPLENKMRSPQHMVGCCGVISTTVLFVGIIYVCTGILGYVTYGERILGSITLNLTNSPLDLSVKVMLMVMTYCGYLIPYYPVVEMIWISIEPHLHRVNRCVKSALNLSLRYTVVILSFALAYWIPNFKEIIPFIGVTTGMMSALVFPALLECIVFFDDWKRDSIAKLVYNTTIDVVYIVLGLLFIAVGTYTNYRMISS</sequence>
<dbReference type="WBParaSite" id="ACAC_0001166301-mRNA-1">
    <property type="protein sequence ID" value="ACAC_0001166301-mRNA-1"/>
    <property type="gene ID" value="ACAC_0001166301"/>
</dbReference>
<evidence type="ECO:0000256" key="4">
    <source>
        <dbReference type="ARBA" id="ARBA00023136"/>
    </source>
</evidence>
<dbReference type="GO" id="GO:0005774">
    <property type="term" value="C:vacuolar membrane"/>
    <property type="evidence" value="ECO:0007669"/>
    <property type="project" value="TreeGrafter"/>
</dbReference>
<keyword evidence="4 5" id="KW-0472">Membrane</keyword>
<protein>
    <submittedName>
        <fullName evidence="8">Aa_trans domain-containing protein</fullName>
    </submittedName>
</protein>
<proteinExistence type="predicted"/>
<feature type="transmembrane region" description="Helical" evidence="5">
    <location>
        <begin position="247"/>
        <end position="269"/>
    </location>
</feature>
<dbReference type="GO" id="GO:0015179">
    <property type="term" value="F:L-amino acid transmembrane transporter activity"/>
    <property type="evidence" value="ECO:0007669"/>
    <property type="project" value="TreeGrafter"/>
</dbReference>
<evidence type="ECO:0000256" key="2">
    <source>
        <dbReference type="ARBA" id="ARBA00022692"/>
    </source>
</evidence>
<dbReference type="PANTHER" id="PTHR22950:SF217">
    <property type="entry name" value="AMINO ACID TRANSPORTER TRANSMEMBRANE DOMAIN-CONTAINING PROTEIN"/>
    <property type="match status" value="1"/>
</dbReference>
<dbReference type="InterPro" id="IPR013057">
    <property type="entry name" value="AA_transpt_TM"/>
</dbReference>